<reference evidence="2 3" key="3">
    <citation type="journal article" date="2015" name="Genome Announc.">
        <title>Draft Genome Sequence of the Archiascomycetous Yeast Saitoella complicata.</title>
        <authorList>
            <person name="Yamauchi K."/>
            <person name="Kondo S."/>
            <person name="Hamamoto M."/>
            <person name="Takahashi Y."/>
            <person name="Ogura Y."/>
            <person name="Hayashi T."/>
            <person name="Nishida H."/>
        </authorList>
    </citation>
    <scope>NUCLEOTIDE SEQUENCE [LARGE SCALE GENOMIC DNA]</scope>
    <source>
        <strain evidence="2 3">NRRL Y-17804</strain>
    </source>
</reference>
<keyword evidence="3" id="KW-1185">Reference proteome</keyword>
<proteinExistence type="predicted"/>
<feature type="compositionally biased region" description="Acidic residues" evidence="1">
    <location>
        <begin position="134"/>
        <end position="144"/>
    </location>
</feature>
<dbReference type="EMBL" id="BACD03000018">
    <property type="protein sequence ID" value="GAO48885.1"/>
    <property type="molecule type" value="Genomic_DNA"/>
</dbReference>
<feature type="compositionally biased region" description="Polar residues" evidence="1">
    <location>
        <begin position="268"/>
        <end position="280"/>
    </location>
</feature>
<dbReference type="Proteomes" id="UP000033140">
    <property type="component" value="Unassembled WGS sequence"/>
</dbReference>
<sequence length="1065" mass="116280">MTPSVKWWLTGRPTRTSGNLKLRPKPAAHPPIHSNLSTQPTTTVYQVNNMPELKQLVIKARASPSASQAELQIYARLPSSPPGTHIPLYTLSNRSTWRSSQTQIHFLNPDGTSSEANDATEVLGVPMTSSEGEGGSDAETEPIGEEERQGEQGEETEYHSFATGDTTMTMGEERPTTGAPPTRAGDGDPDARTSTNAPSTRRASGSPTSPSSPPKIKRACSGDKQSPETPRRPSHGGAGADKPRRVQTEGANNNGSTPGGSRIPLLKRSSTMDTQKSTGTVIHKPRPRTASPKYEAAQAEGGGEQKTPPPSYGFAATQGTTGQQGTPSDSGVSTSQPGLAYLEGTPEAAVAGGNTWASVAAETPGFGAPIVENKPAAVFAAKTPERETPPYDVGEDESAEMERNLDPHVLDIGGVLTLKFPEHREFKGDVLVQISAKVPIYQATRGMWQWFELDGLPQANCSARVEFEVEGSDEQQFKAHPASDEVKEGESTISATYDLRSAGQSDRAWYVEWRERVDALPLEYTGKCETSTTLDSDIDGKSTETRILHSVYLYFTEEDDEALPDTEKAIVELHVDGWTPSRGELVKVGDVGHDWEWTEEGTIKVTRPTDQAMDLLQIVFSEKTRSRAPMKLVVPRVYPVVCQGVSSHVTVIQPGLPLEFSLEQGPKGWVRVSRGVDTHVVAKFDSISEDPARTEAVIVQATFLTPAVVSGLAGWLADADGKLACDSVKITVEESKITGEKALKCRFIKFLATVRSDEEQDELLHVVGPAEGDLVFAQVNDTIAGLNVLFKDKTGHGLRVKDLTGGAKAHRIELTWQVPIGVTGKERLELPYVLDRSVKDFQANFDVDKLTRAVFSCKHPFSTREHKLKHSDFDHVTMHYLPPGTKSAVQYTSREPEVKRTVKKWRRWGKALGLLTLLTLGTAAWTGRNALNDIRDGLAKVHHIPEIAHRVEDIAQQNRALGEQLNTLNAAWSESPRIGTDRSMWEHPSDHPIAGENLHVGCPVEEVVASVPEDYEVVREELENIGIHTRGRLEVQDAEKSRFKNAFSGWFNARPTVVVRAPPSY</sequence>
<organism evidence="2 3">
    <name type="scientific">Saitoella complicata (strain BCRC 22490 / CBS 7301 / JCM 7358 / NBRC 10748 / NRRL Y-17804)</name>
    <dbReference type="NCBI Taxonomy" id="698492"/>
    <lineage>
        <taxon>Eukaryota</taxon>
        <taxon>Fungi</taxon>
        <taxon>Dikarya</taxon>
        <taxon>Ascomycota</taxon>
        <taxon>Taphrinomycotina</taxon>
        <taxon>Taphrinomycotina incertae sedis</taxon>
        <taxon>Saitoella</taxon>
    </lineage>
</organism>
<comment type="caution">
    <text evidence="2">The sequence shown here is derived from an EMBL/GenBank/DDBJ whole genome shotgun (WGS) entry which is preliminary data.</text>
</comment>
<name>A0A0E9NHL6_SAICN</name>
<accession>A0A0E9NHL6</accession>
<reference evidence="2 3" key="1">
    <citation type="journal article" date="2011" name="J. Gen. Appl. Microbiol.">
        <title>Draft genome sequencing of the enigmatic yeast Saitoella complicata.</title>
        <authorList>
            <person name="Nishida H."/>
            <person name="Hamamoto M."/>
            <person name="Sugiyama J."/>
        </authorList>
    </citation>
    <scope>NUCLEOTIDE SEQUENCE [LARGE SCALE GENOMIC DNA]</scope>
    <source>
        <strain evidence="2 3">NRRL Y-17804</strain>
    </source>
</reference>
<feature type="region of interest" description="Disordered" evidence="1">
    <location>
        <begin position="125"/>
        <end position="339"/>
    </location>
</feature>
<dbReference type="AlphaFoldDB" id="A0A0E9NHL6"/>
<dbReference type="STRING" id="698492.A0A0E9NHL6"/>
<evidence type="ECO:0000313" key="3">
    <source>
        <dbReference type="Proteomes" id="UP000033140"/>
    </source>
</evidence>
<gene>
    <name evidence="2" type="ORF">G7K_3048-t1</name>
</gene>
<feature type="compositionally biased region" description="Low complexity" evidence="1">
    <location>
        <begin position="317"/>
        <end position="326"/>
    </location>
</feature>
<feature type="compositionally biased region" description="Low complexity" evidence="1">
    <location>
        <begin position="198"/>
        <end position="209"/>
    </location>
</feature>
<feature type="compositionally biased region" description="Polar residues" evidence="1">
    <location>
        <begin position="327"/>
        <end position="337"/>
    </location>
</feature>
<evidence type="ECO:0000313" key="2">
    <source>
        <dbReference type="EMBL" id="GAO48885.1"/>
    </source>
</evidence>
<protein>
    <submittedName>
        <fullName evidence="2">Uncharacterized protein</fullName>
    </submittedName>
</protein>
<reference evidence="2 3" key="2">
    <citation type="journal article" date="2014" name="J. Gen. Appl. Microbiol.">
        <title>The early diverging ascomycetous budding yeast Saitoella complicata has three histone deacetylases belonging to the Clr6, Hos2, and Rpd3 lineages.</title>
        <authorList>
            <person name="Nishida H."/>
            <person name="Matsumoto T."/>
            <person name="Kondo S."/>
            <person name="Hamamoto M."/>
            <person name="Yoshikawa H."/>
        </authorList>
    </citation>
    <scope>NUCLEOTIDE SEQUENCE [LARGE SCALE GENOMIC DNA]</scope>
    <source>
        <strain evidence="2 3">NRRL Y-17804</strain>
    </source>
</reference>
<evidence type="ECO:0000256" key="1">
    <source>
        <dbReference type="SAM" id="MobiDB-lite"/>
    </source>
</evidence>